<feature type="region of interest" description="Disordered" evidence="1">
    <location>
        <begin position="116"/>
        <end position="164"/>
    </location>
</feature>
<dbReference type="InterPro" id="IPR003117">
    <property type="entry name" value="cAMP_dep_PK_reg_su_I/II_a/b"/>
</dbReference>
<feature type="compositionally biased region" description="Low complexity" evidence="1">
    <location>
        <begin position="311"/>
        <end position="361"/>
    </location>
</feature>
<keyword evidence="4" id="KW-1185">Reference proteome</keyword>
<accession>A0A087XKP4</accession>
<dbReference type="Pfam" id="PF00612">
    <property type="entry name" value="IQ"/>
    <property type="match status" value="1"/>
</dbReference>
<dbReference type="InterPro" id="IPR000048">
    <property type="entry name" value="IQ_motif_EF-hand-BS"/>
</dbReference>
<reference evidence="4" key="1">
    <citation type="submission" date="2013-10" db="EMBL/GenBank/DDBJ databases">
        <authorList>
            <person name="Schartl M."/>
            <person name="Warren W."/>
        </authorList>
    </citation>
    <scope>NUCLEOTIDE SEQUENCE [LARGE SCALE GENOMIC DNA]</scope>
    <source>
        <strain evidence="4">female</strain>
    </source>
</reference>
<feature type="compositionally biased region" description="Polar residues" evidence="1">
    <location>
        <begin position="116"/>
        <end position="125"/>
    </location>
</feature>
<evidence type="ECO:0000313" key="3">
    <source>
        <dbReference type="Ensembl" id="ENSPFOP00000006347.2"/>
    </source>
</evidence>
<feature type="compositionally biased region" description="Polar residues" evidence="1">
    <location>
        <begin position="655"/>
        <end position="672"/>
    </location>
</feature>
<dbReference type="SMART" id="SM00394">
    <property type="entry name" value="RIIa"/>
    <property type="match status" value="1"/>
</dbReference>
<dbReference type="CDD" id="cd23767">
    <property type="entry name" value="IQCD"/>
    <property type="match status" value="1"/>
</dbReference>
<proteinExistence type="predicted"/>
<dbReference type="PANTHER" id="PTHR10699">
    <property type="entry name" value="NEUROMODULIN"/>
    <property type="match status" value="1"/>
</dbReference>
<evidence type="ECO:0000256" key="1">
    <source>
        <dbReference type="SAM" id="MobiDB-lite"/>
    </source>
</evidence>
<feature type="compositionally biased region" description="Basic and acidic residues" evidence="1">
    <location>
        <begin position="412"/>
        <end position="427"/>
    </location>
</feature>
<dbReference type="EMBL" id="AYCK01003458">
    <property type="status" value="NOT_ANNOTATED_CDS"/>
    <property type="molecule type" value="Genomic_DNA"/>
</dbReference>
<evidence type="ECO:0000313" key="4">
    <source>
        <dbReference type="Proteomes" id="UP000028760"/>
    </source>
</evidence>
<sequence>MSVPFSNTHLRVPRGFGALLEGLTREVLRDQPDNIPAYAAQYFDKLLKEREESGADPSEWAAKLEDRFYNNHAFKSTEQTFSPEKETAAEEADVSNDLSTQLSELVEGQFTTTVLSRNTAPNITDSAAGPQDAETELQHAEQTSEADEQSGIDKDHELTEAEPSQTIGLESEVDDNLLHLSLVQVDSDLPADETSDVSEEEQSSALWTDQEYKDGAFEEQETVGSEESEQLQSLLHLTLQVDSSALEPGETKATLKDDISQEDTYSAEETETISTQLEEFAVELPANQFEIHPDNQQEAKDEAQSEREITETQGEGEITETQGEGEITETQGEGEITETQGEGEITETQGEGEITETQGEGEITETEGEGEITETEGEGEITETEGEGEITEIQSEREITETEGEGEITEIQGEKEITETQSEKEVTETQTEGGVTRVKFVVTLQIKQSRGEREITETQGEKEITETQEKEITETQEKEITETQGEKEITETQEKEITETRGEREITETQKETEITETQENERTETQKETEITEKVTETPSGGEITETQQEKGITETQKEKEITETEVSLEKTGGSPSVSEKSFDSVKEGKQVTSISFYCHNEECSRPQEEEDILDIPLDDPEANRAAAKIQAGFRGHMTRKKMKPEDKTEGEEVSSTGDVLNSSQGGSETGRSGAVERDDTSVPEQ</sequence>
<dbReference type="Pfam" id="PF02197">
    <property type="entry name" value="RIIa"/>
    <property type="match status" value="1"/>
</dbReference>
<reference evidence="3" key="3">
    <citation type="submission" date="2025-09" db="UniProtKB">
        <authorList>
            <consortium name="Ensembl"/>
        </authorList>
    </citation>
    <scope>IDENTIFICATION</scope>
</reference>
<protein>
    <submittedName>
        <fullName evidence="3">Sperm autoantigenic protein 17</fullName>
    </submittedName>
</protein>
<feature type="compositionally biased region" description="Acidic residues" evidence="1">
    <location>
        <begin position="362"/>
        <end position="390"/>
    </location>
</feature>
<feature type="compositionally biased region" description="Acidic residues" evidence="1">
    <location>
        <begin position="610"/>
        <end position="622"/>
    </location>
</feature>
<feature type="compositionally biased region" description="Low complexity" evidence="1">
    <location>
        <begin position="230"/>
        <end position="240"/>
    </location>
</feature>
<feature type="compositionally biased region" description="Acidic residues" evidence="1">
    <location>
        <begin position="189"/>
        <end position="202"/>
    </location>
</feature>
<feature type="compositionally biased region" description="Basic and acidic residues" evidence="1">
    <location>
        <begin position="676"/>
        <end position="687"/>
    </location>
</feature>
<reference evidence="3" key="2">
    <citation type="submission" date="2025-08" db="UniProtKB">
        <authorList>
            <consortium name="Ensembl"/>
        </authorList>
    </citation>
    <scope>IDENTIFICATION</scope>
</reference>
<dbReference type="STRING" id="48698.ENSPFOP00000006347"/>
<feature type="compositionally biased region" description="Basic and acidic residues" evidence="1">
    <location>
        <begin position="549"/>
        <end position="564"/>
    </location>
</feature>
<dbReference type="OMA" id="NNHAFKN"/>
<feature type="region of interest" description="Disordered" evidence="1">
    <location>
        <begin position="603"/>
        <end position="687"/>
    </location>
</feature>
<dbReference type="SMART" id="SM00015">
    <property type="entry name" value="IQ"/>
    <property type="match status" value="1"/>
</dbReference>
<dbReference type="GeneTree" id="ENSGT00440000039324"/>
<dbReference type="EMBL" id="AYCK01003457">
    <property type="status" value="NOT_ANNOTATED_CDS"/>
    <property type="molecule type" value="Genomic_DNA"/>
</dbReference>
<dbReference type="GO" id="GO:0005516">
    <property type="term" value="F:calmodulin binding"/>
    <property type="evidence" value="ECO:0007669"/>
    <property type="project" value="TreeGrafter"/>
</dbReference>
<feature type="compositionally biased region" description="Acidic residues" evidence="1">
    <location>
        <begin position="217"/>
        <end position="229"/>
    </location>
</feature>
<dbReference type="eggNOG" id="ENOG502S4R6">
    <property type="taxonomic scope" value="Eukaryota"/>
</dbReference>
<dbReference type="InterPro" id="IPR047579">
    <property type="entry name" value="DD_CABYR_SP17"/>
</dbReference>
<dbReference type="Proteomes" id="UP000028760">
    <property type="component" value="Unassembled WGS sequence"/>
</dbReference>
<name>A0A087XKP4_POEFO</name>
<dbReference type="AlphaFoldDB" id="A0A087XKP4"/>
<feature type="compositionally biased region" description="Basic and acidic residues" evidence="1">
    <location>
        <begin position="249"/>
        <end position="259"/>
    </location>
</feature>
<dbReference type="Ensembl" id="ENSPFOT00000006358.2">
    <property type="protein sequence ID" value="ENSPFOP00000006347.2"/>
    <property type="gene ID" value="ENSPFOG00000006421.2"/>
</dbReference>
<dbReference type="CDD" id="cd12100">
    <property type="entry name" value="DD_CABYR_SP17"/>
    <property type="match status" value="1"/>
</dbReference>
<dbReference type="Gene3D" id="1.20.890.10">
    <property type="entry name" value="cAMP-dependent protein kinase regulatory subunit, dimerization-anchoring domain"/>
    <property type="match status" value="1"/>
</dbReference>
<dbReference type="PANTHER" id="PTHR10699:SF16">
    <property type="entry name" value="SPERM SURFACE PROTEIN SP17"/>
    <property type="match status" value="1"/>
</dbReference>
<dbReference type="PROSITE" id="PS50096">
    <property type="entry name" value="IQ"/>
    <property type="match status" value="1"/>
</dbReference>
<evidence type="ECO:0000259" key="2">
    <source>
        <dbReference type="SMART" id="SM00394"/>
    </source>
</evidence>
<dbReference type="SUPFAM" id="SSF47391">
    <property type="entry name" value="Dimerization-anchoring domain of cAMP-dependent PK regulatory subunit"/>
    <property type="match status" value="1"/>
</dbReference>
<feature type="region of interest" description="Disordered" evidence="1">
    <location>
        <begin position="189"/>
        <end position="590"/>
    </location>
</feature>
<organism evidence="3 4">
    <name type="scientific">Poecilia formosa</name>
    <name type="common">Amazon molly</name>
    <name type="synonym">Limia formosa</name>
    <dbReference type="NCBI Taxonomy" id="48698"/>
    <lineage>
        <taxon>Eukaryota</taxon>
        <taxon>Metazoa</taxon>
        <taxon>Chordata</taxon>
        <taxon>Craniata</taxon>
        <taxon>Vertebrata</taxon>
        <taxon>Euteleostomi</taxon>
        <taxon>Actinopterygii</taxon>
        <taxon>Neopterygii</taxon>
        <taxon>Teleostei</taxon>
        <taxon>Neoteleostei</taxon>
        <taxon>Acanthomorphata</taxon>
        <taxon>Ovalentaria</taxon>
        <taxon>Atherinomorphae</taxon>
        <taxon>Cyprinodontiformes</taxon>
        <taxon>Poeciliidae</taxon>
        <taxon>Poeciliinae</taxon>
        <taxon>Poecilia</taxon>
    </lineage>
</organism>
<feature type="compositionally biased region" description="Basic and acidic residues" evidence="1">
    <location>
        <begin position="291"/>
        <end position="310"/>
    </location>
</feature>
<feature type="compositionally biased region" description="Basic and acidic residues" evidence="1">
    <location>
        <begin position="449"/>
        <end position="537"/>
    </location>
</feature>
<feature type="domain" description="RIIa" evidence="2">
    <location>
        <begin position="14"/>
        <end position="51"/>
    </location>
</feature>